<reference evidence="1 2" key="1">
    <citation type="journal article" date="2013" name="Genome Announc.">
        <title>Draft Genome Sequence of Arthrobacter gangotriensis Strain Lz1yT, Isolated from a Penguin Rookery Soil Sample Collected in Antarctica, near the Indian Station Dakshin Gangotri.</title>
        <authorList>
            <person name="Shivaji S."/>
            <person name="Ara S."/>
            <person name="Bandi S."/>
            <person name="Singh A."/>
            <person name="Kumar Pinnaka A."/>
        </authorList>
    </citation>
    <scope>NUCLEOTIDE SEQUENCE [LARGE SCALE GENOMIC DNA]</scope>
    <source>
        <strain evidence="1 2">Lz1y</strain>
    </source>
</reference>
<keyword evidence="2" id="KW-1185">Reference proteome</keyword>
<dbReference type="RefSeq" id="WP_007272385.1">
    <property type="nucleotide sequence ID" value="NZ_AOCK01000010.1"/>
</dbReference>
<dbReference type="STRING" id="1276920.ADIAG_03218"/>
<evidence type="ECO:0000313" key="1">
    <source>
        <dbReference type="EMBL" id="EMQ97423.1"/>
    </source>
</evidence>
<dbReference type="AlphaFoldDB" id="M7NFY6"/>
<proteinExistence type="predicted"/>
<gene>
    <name evidence="1" type="ORF">ADIAG_03218</name>
</gene>
<comment type="caution">
    <text evidence="1">The sequence shown here is derived from an EMBL/GenBank/DDBJ whole genome shotgun (WGS) entry which is preliminary data.</text>
</comment>
<name>M7NFY6_9MICC</name>
<evidence type="ECO:0000313" key="2">
    <source>
        <dbReference type="Proteomes" id="UP000012015"/>
    </source>
</evidence>
<sequence>MCAAKILPPTRTENFSTFLRHPNSVIEKLEQGEIRLVRRGAEDLVIARVSQNSESREALEHLARLIAASLDDATCDRMANSLADEYPWIEFLPVDERREFVGSYFRLLRASAKLGAFGRVTELLNSWEGTAEAYALGLEPVAIDKDFLASDKALVPAPRA</sequence>
<dbReference type="EMBL" id="AOCK01000010">
    <property type="protein sequence ID" value="EMQ97423.1"/>
    <property type="molecule type" value="Genomic_DNA"/>
</dbReference>
<organism evidence="1 2">
    <name type="scientific">Paeniglutamicibacter gangotriensis Lz1y</name>
    <dbReference type="NCBI Taxonomy" id="1276920"/>
    <lineage>
        <taxon>Bacteria</taxon>
        <taxon>Bacillati</taxon>
        <taxon>Actinomycetota</taxon>
        <taxon>Actinomycetes</taxon>
        <taxon>Micrococcales</taxon>
        <taxon>Micrococcaceae</taxon>
        <taxon>Paeniglutamicibacter</taxon>
    </lineage>
</organism>
<protein>
    <recommendedName>
        <fullName evidence="3">Prevent-host-death family protein</fullName>
    </recommendedName>
</protein>
<evidence type="ECO:0008006" key="3">
    <source>
        <dbReference type="Google" id="ProtNLM"/>
    </source>
</evidence>
<dbReference type="eggNOG" id="ENOG50336CV">
    <property type="taxonomic scope" value="Bacteria"/>
</dbReference>
<dbReference type="Proteomes" id="UP000012015">
    <property type="component" value="Unassembled WGS sequence"/>
</dbReference>
<accession>M7NFY6</accession>